<proteinExistence type="inferred from homology"/>
<dbReference type="SUPFAM" id="SSF55068">
    <property type="entry name" value="Peptide methionine sulfoxide reductase"/>
    <property type="match status" value="1"/>
</dbReference>
<evidence type="ECO:0000256" key="1">
    <source>
        <dbReference type="ARBA" id="ARBA00005591"/>
    </source>
</evidence>
<organism evidence="7 8">
    <name type="scientific">Sinobacterium caligoides</name>
    <dbReference type="NCBI Taxonomy" id="933926"/>
    <lineage>
        <taxon>Bacteria</taxon>
        <taxon>Pseudomonadati</taxon>
        <taxon>Pseudomonadota</taxon>
        <taxon>Gammaproteobacteria</taxon>
        <taxon>Cellvibrionales</taxon>
        <taxon>Spongiibacteraceae</taxon>
        <taxon>Sinobacterium</taxon>
    </lineage>
</organism>
<feature type="active site" evidence="5">
    <location>
        <position position="52"/>
    </location>
</feature>
<evidence type="ECO:0000256" key="4">
    <source>
        <dbReference type="ARBA" id="ARBA00048782"/>
    </source>
</evidence>
<sequence>MNNEHNIYRFNREQAPQGGKELLPGGEHTVLGASLLPPFASEYEVVLLGMGCFWGAERRLWQQPGVAVTAVGYAGGETAYPSYQQVCTGLTGHTEVVLVVFDPLKTTLQQLLAIFWESHDPTQGLRQGNDTGSQYRSAIYTSKESQQPVIEQSYQQYQQKLTGSGFGTVTTEVRMGVPFYYAEDYHQQYLDKNPAGYCGLKGTGVSCS</sequence>
<reference evidence="7 8" key="1">
    <citation type="submission" date="2018-11" db="EMBL/GenBank/DDBJ databases">
        <title>Genomic Encyclopedia of Type Strains, Phase IV (KMG-IV): sequencing the most valuable type-strain genomes for metagenomic binning, comparative biology and taxonomic classification.</title>
        <authorList>
            <person name="Goeker M."/>
        </authorList>
    </citation>
    <scope>NUCLEOTIDE SEQUENCE [LARGE SCALE GENOMIC DNA]</scope>
    <source>
        <strain evidence="7 8">DSM 100316</strain>
    </source>
</reference>
<comment type="catalytic activity">
    <reaction evidence="3 5">
        <text>L-methionyl-[protein] + [thioredoxin]-disulfide + H2O = L-methionyl-(S)-S-oxide-[protein] + [thioredoxin]-dithiol</text>
        <dbReference type="Rhea" id="RHEA:14217"/>
        <dbReference type="Rhea" id="RHEA-COMP:10698"/>
        <dbReference type="Rhea" id="RHEA-COMP:10700"/>
        <dbReference type="Rhea" id="RHEA-COMP:12313"/>
        <dbReference type="Rhea" id="RHEA-COMP:12315"/>
        <dbReference type="ChEBI" id="CHEBI:15377"/>
        <dbReference type="ChEBI" id="CHEBI:16044"/>
        <dbReference type="ChEBI" id="CHEBI:29950"/>
        <dbReference type="ChEBI" id="CHEBI:44120"/>
        <dbReference type="ChEBI" id="CHEBI:50058"/>
        <dbReference type="EC" id="1.8.4.11"/>
    </reaction>
</comment>
<dbReference type="GO" id="GO:0005737">
    <property type="term" value="C:cytoplasm"/>
    <property type="evidence" value="ECO:0007669"/>
    <property type="project" value="TreeGrafter"/>
</dbReference>
<dbReference type="Gene3D" id="3.30.1060.10">
    <property type="entry name" value="Peptide methionine sulphoxide reductase MsrA"/>
    <property type="match status" value="1"/>
</dbReference>
<keyword evidence="2 5" id="KW-0560">Oxidoreductase</keyword>
<dbReference type="GO" id="GO:0008113">
    <property type="term" value="F:peptide-methionine (S)-S-oxide reductase activity"/>
    <property type="evidence" value="ECO:0007669"/>
    <property type="project" value="UniProtKB-UniRule"/>
</dbReference>
<evidence type="ECO:0000313" key="8">
    <source>
        <dbReference type="Proteomes" id="UP000275394"/>
    </source>
</evidence>
<feature type="domain" description="Peptide methionine sulphoxide reductase MsrA" evidence="6">
    <location>
        <begin position="46"/>
        <end position="198"/>
    </location>
</feature>
<dbReference type="InterPro" id="IPR050162">
    <property type="entry name" value="MsrA_MetSO_reductase"/>
</dbReference>
<name>A0A3N2DZM0_9GAMM</name>
<dbReference type="GO" id="GO:0034599">
    <property type="term" value="P:cellular response to oxidative stress"/>
    <property type="evidence" value="ECO:0007669"/>
    <property type="project" value="TreeGrafter"/>
</dbReference>
<evidence type="ECO:0000256" key="3">
    <source>
        <dbReference type="ARBA" id="ARBA00047806"/>
    </source>
</evidence>
<dbReference type="InterPro" id="IPR002569">
    <property type="entry name" value="Met_Sox_Rdtase_MsrA_dom"/>
</dbReference>
<dbReference type="Proteomes" id="UP000275394">
    <property type="component" value="Unassembled WGS sequence"/>
</dbReference>
<evidence type="ECO:0000313" key="7">
    <source>
        <dbReference type="EMBL" id="ROS05290.1"/>
    </source>
</evidence>
<dbReference type="AlphaFoldDB" id="A0A3N2DZM0"/>
<dbReference type="EMBL" id="RKHR01000003">
    <property type="protein sequence ID" value="ROS05290.1"/>
    <property type="molecule type" value="Genomic_DNA"/>
</dbReference>
<dbReference type="EC" id="1.8.4.11" evidence="5"/>
<comment type="similarity">
    <text evidence="1 5">Belongs to the MsrA Met sulfoxide reductase family.</text>
</comment>
<accession>A0A3N2DZM0</accession>
<dbReference type="HAMAP" id="MF_01401">
    <property type="entry name" value="MsrA"/>
    <property type="match status" value="1"/>
</dbReference>
<dbReference type="InterPro" id="IPR036509">
    <property type="entry name" value="Met_Sox_Rdtase_MsrA_sf"/>
</dbReference>
<dbReference type="OrthoDB" id="4174719at2"/>
<comment type="catalytic activity">
    <reaction evidence="4 5">
        <text>[thioredoxin]-disulfide + L-methionine + H2O = L-methionine (S)-S-oxide + [thioredoxin]-dithiol</text>
        <dbReference type="Rhea" id="RHEA:19993"/>
        <dbReference type="Rhea" id="RHEA-COMP:10698"/>
        <dbReference type="Rhea" id="RHEA-COMP:10700"/>
        <dbReference type="ChEBI" id="CHEBI:15377"/>
        <dbReference type="ChEBI" id="CHEBI:29950"/>
        <dbReference type="ChEBI" id="CHEBI:50058"/>
        <dbReference type="ChEBI" id="CHEBI:57844"/>
        <dbReference type="ChEBI" id="CHEBI:58772"/>
        <dbReference type="EC" id="1.8.4.11"/>
    </reaction>
</comment>
<comment type="caution">
    <text evidence="7">The sequence shown here is derived from an EMBL/GenBank/DDBJ whole genome shotgun (WGS) entry which is preliminary data.</text>
</comment>
<comment type="function">
    <text evidence="5">Has an important function as a repair enzyme for proteins that have been inactivated by oxidation. Catalyzes the reversible oxidation-reduction of methionine sulfoxide in proteins to methionine.</text>
</comment>
<gene>
    <name evidence="5" type="primary">msrA</name>
    <name evidence="7" type="ORF">EDC56_0820</name>
</gene>
<dbReference type="PANTHER" id="PTHR42799:SF2">
    <property type="entry name" value="MITOCHONDRIAL PEPTIDE METHIONINE SULFOXIDE REDUCTASE"/>
    <property type="match status" value="1"/>
</dbReference>
<dbReference type="GO" id="GO:0033744">
    <property type="term" value="F:L-methionine:thioredoxin-disulfide S-oxidoreductase activity"/>
    <property type="evidence" value="ECO:0007669"/>
    <property type="project" value="RHEA"/>
</dbReference>
<evidence type="ECO:0000259" key="6">
    <source>
        <dbReference type="Pfam" id="PF01625"/>
    </source>
</evidence>
<evidence type="ECO:0000256" key="5">
    <source>
        <dbReference type="HAMAP-Rule" id="MF_01401"/>
    </source>
</evidence>
<keyword evidence="8" id="KW-1185">Reference proteome</keyword>
<dbReference type="RefSeq" id="WP_123711209.1">
    <property type="nucleotide sequence ID" value="NZ_RKHR01000003.1"/>
</dbReference>
<dbReference type="PANTHER" id="PTHR42799">
    <property type="entry name" value="MITOCHONDRIAL PEPTIDE METHIONINE SULFOXIDE REDUCTASE"/>
    <property type="match status" value="1"/>
</dbReference>
<dbReference type="Pfam" id="PF01625">
    <property type="entry name" value="PMSR"/>
    <property type="match status" value="1"/>
</dbReference>
<protein>
    <recommendedName>
        <fullName evidence="5">Peptide methionine sulfoxide reductase MsrA</fullName>
        <shortName evidence="5">Protein-methionine-S-oxide reductase</shortName>
        <ecNumber evidence="5">1.8.4.11</ecNumber>
    </recommendedName>
    <alternativeName>
        <fullName evidence="5">Peptide-methionine (S)-S-oxide reductase</fullName>
        <shortName evidence="5">Peptide Met(O) reductase</shortName>
    </alternativeName>
</protein>
<dbReference type="NCBIfam" id="TIGR00401">
    <property type="entry name" value="msrA"/>
    <property type="match status" value="1"/>
</dbReference>
<evidence type="ECO:0000256" key="2">
    <source>
        <dbReference type="ARBA" id="ARBA00023002"/>
    </source>
</evidence>